<dbReference type="RefSeq" id="WP_344353394.1">
    <property type="nucleotide sequence ID" value="NZ_BAAASM010000075.1"/>
</dbReference>
<evidence type="ECO:0000256" key="2">
    <source>
        <dbReference type="ARBA" id="ARBA00004496"/>
    </source>
</evidence>
<keyword evidence="9" id="KW-0547">Nucleotide-binding</keyword>
<proteinExistence type="predicted"/>
<reference evidence="16" key="1">
    <citation type="journal article" date="2019" name="Int. J. Syst. Evol. Microbiol.">
        <title>The Global Catalogue of Microorganisms (GCM) 10K type strain sequencing project: providing services to taxonomists for standard genome sequencing and annotation.</title>
        <authorList>
            <consortium name="The Broad Institute Genomics Platform"/>
            <consortium name="The Broad Institute Genome Sequencing Center for Infectious Disease"/>
            <person name="Wu L."/>
            <person name="Ma J."/>
        </authorList>
    </citation>
    <scope>NUCLEOTIDE SEQUENCE [LARGE SCALE GENOMIC DNA]</scope>
    <source>
        <strain evidence="16">KCTC 5701</strain>
    </source>
</reference>
<keyword evidence="5" id="KW-0963">Cytoplasm</keyword>
<keyword evidence="7 15" id="KW-0328">Glycosyltransferase</keyword>
<dbReference type="PANTHER" id="PTHR21403:SF10">
    <property type="entry name" value="ATP PHOSPHORIBOSYLTRANSFERASE"/>
    <property type="match status" value="1"/>
</dbReference>
<keyword evidence="10" id="KW-0067">ATP-binding</keyword>
<dbReference type="InterPro" id="IPR001348">
    <property type="entry name" value="ATP_PRibTrfase_HisG"/>
</dbReference>
<comment type="subcellular location">
    <subcellularLocation>
        <location evidence="2">Cytoplasm</location>
    </subcellularLocation>
</comment>
<comment type="catalytic activity">
    <reaction evidence="1">
        <text>1-(5-phospho-beta-D-ribosyl)-ATP + diphosphate = 5-phospho-alpha-D-ribose 1-diphosphate + ATP</text>
        <dbReference type="Rhea" id="RHEA:18473"/>
        <dbReference type="ChEBI" id="CHEBI:30616"/>
        <dbReference type="ChEBI" id="CHEBI:33019"/>
        <dbReference type="ChEBI" id="CHEBI:58017"/>
        <dbReference type="ChEBI" id="CHEBI:73183"/>
        <dbReference type="EC" id="2.4.2.17"/>
    </reaction>
</comment>
<evidence type="ECO:0000256" key="4">
    <source>
        <dbReference type="ARBA" id="ARBA00011946"/>
    </source>
</evidence>
<evidence type="ECO:0000256" key="8">
    <source>
        <dbReference type="ARBA" id="ARBA00022679"/>
    </source>
</evidence>
<comment type="function">
    <text evidence="12">Catalyzes the condensation of ATP and 5-phosphoribose 1-diphosphate to form N'-(5'-phosphoribosyl)-ATP (PR-ATP). Has a crucial role in the pathway because the rate of histidine biosynthesis seems to be controlled primarily by regulation of HisG enzymatic activity.</text>
</comment>
<evidence type="ECO:0000256" key="11">
    <source>
        <dbReference type="ARBA" id="ARBA00023102"/>
    </source>
</evidence>
<keyword evidence="16" id="KW-1185">Reference proteome</keyword>
<dbReference type="InterPro" id="IPR013820">
    <property type="entry name" value="ATP_PRibTrfase_cat"/>
</dbReference>
<dbReference type="NCBIfam" id="TIGR00070">
    <property type="entry name" value="hisG"/>
    <property type="match status" value="1"/>
</dbReference>
<accession>A0ABW0WA91</accession>
<comment type="pathway">
    <text evidence="3">Amino-acid biosynthesis; L-histidine biosynthesis; L-histidine from 5-phospho-alpha-D-ribose 1-diphosphate: step 1/9.</text>
</comment>
<evidence type="ECO:0000256" key="10">
    <source>
        <dbReference type="ARBA" id="ARBA00022840"/>
    </source>
</evidence>
<dbReference type="Proteomes" id="UP001596065">
    <property type="component" value="Unassembled WGS sequence"/>
</dbReference>
<sequence>MVSLALPTGSLEAPTLELLAAADLPVSRHAPRAYRGTAGHPAVDRVVFHKPREIPVIVAGGTCDIGLTGADWVAETGAKVEVVDTLDYSKSTRSGWRVVLAVPEDHPARTVADLADGVRVATEYPAMAREYFRRSGVRATVLHSHGSTEAKIPDLADAVVEVVETGSSLRQNDLRVLDTVRRCGVNLVANPSAWADRTTRATIRTLSTLLRAAYAGPLHRLLTIVLPTDRWAHAEPLLPARWWRLDTGAAPGLVVLQGVCAAPEAAGVMTSLVERAGAIEIVETPIRRLVRDDLAGAPPRRDATH</sequence>
<dbReference type="EC" id="2.4.2.17" evidence="4 13"/>
<evidence type="ECO:0000313" key="16">
    <source>
        <dbReference type="Proteomes" id="UP001596065"/>
    </source>
</evidence>
<dbReference type="EMBL" id="JBHSOE010000005">
    <property type="protein sequence ID" value="MFC5654740.1"/>
    <property type="molecule type" value="Genomic_DNA"/>
</dbReference>
<evidence type="ECO:0000256" key="9">
    <source>
        <dbReference type="ARBA" id="ARBA00022741"/>
    </source>
</evidence>
<evidence type="ECO:0000256" key="3">
    <source>
        <dbReference type="ARBA" id="ARBA00004667"/>
    </source>
</evidence>
<evidence type="ECO:0000256" key="13">
    <source>
        <dbReference type="NCBIfam" id="TIGR00070"/>
    </source>
</evidence>
<dbReference type="SUPFAM" id="SSF53850">
    <property type="entry name" value="Periplasmic binding protein-like II"/>
    <property type="match status" value="1"/>
</dbReference>
<protein>
    <recommendedName>
        <fullName evidence="4 13">ATP phosphoribosyltransferase</fullName>
        <ecNumber evidence="4 13">2.4.2.17</ecNumber>
    </recommendedName>
</protein>
<comment type="caution">
    <text evidence="15">The sequence shown here is derived from an EMBL/GenBank/DDBJ whole genome shotgun (WGS) entry which is preliminary data.</text>
</comment>
<feature type="domain" description="ATP phosphoribosyltransferase catalytic" evidence="14">
    <location>
        <begin position="50"/>
        <end position="210"/>
    </location>
</feature>
<evidence type="ECO:0000256" key="12">
    <source>
        <dbReference type="ARBA" id="ARBA00024861"/>
    </source>
</evidence>
<organism evidence="15 16">
    <name type="scientific">Streptomyces nogalater</name>
    <dbReference type="NCBI Taxonomy" id="38314"/>
    <lineage>
        <taxon>Bacteria</taxon>
        <taxon>Bacillati</taxon>
        <taxon>Actinomycetota</taxon>
        <taxon>Actinomycetes</taxon>
        <taxon>Kitasatosporales</taxon>
        <taxon>Streptomycetaceae</taxon>
        <taxon>Streptomyces</taxon>
    </lineage>
</organism>
<dbReference type="Gene3D" id="3.40.190.10">
    <property type="entry name" value="Periplasmic binding protein-like II"/>
    <property type="match status" value="2"/>
</dbReference>
<name>A0ABW0WA91_STRNO</name>
<dbReference type="Pfam" id="PF01634">
    <property type="entry name" value="HisG"/>
    <property type="match status" value="1"/>
</dbReference>
<keyword evidence="6" id="KW-0028">Amino-acid biosynthesis</keyword>
<evidence type="ECO:0000256" key="6">
    <source>
        <dbReference type="ARBA" id="ARBA00022605"/>
    </source>
</evidence>
<keyword evidence="11" id="KW-0368">Histidine biosynthesis</keyword>
<evidence type="ECO:0000313" key="15">
    <source>
        <dbReference type="EMBL" id="MFC5654740.1"/>
    </source>
</evidence>
<evidence type="ECO:0000259" key="14">
    <source>
        <dbReference type="Pfam" id="PF01634"/>
    </source>
</evidence>
<evidence type="ECO:0000256" key="1">
    <source>
        <dbReference type="ARBA" id="ARBA00000915"/>
    </source>
</evidence>
<evidence type="ECO:0000256" key="7">
    <source>
        <dbReference type="ARBA" id="ARBA00022676"/>
    </source>
</evidence>
<evidence type="ECO:0000256" key="5">
    <source>
        <dbReference type="ARBA" id="ARBA00022490"/>
    </source>
</evidence>
<keyword evidence="8 15" id="KW-0808">Transferase</keyword>
<gene>
    <name evidence="15" type="primary">hisG</name>
    <name evidence="15" type="ORF">ACFP3J_04430</name>
</gene>
<dbReference type="GO" id="GO:0003879">
    <property type="term" value="F:ATP phosphoribosyltransferase activity"/>
    <property type="evidence" value="ECO:0007669"/>
    <property type="project" value="UniProtKB-EC"/>
</dbReference>
<dbReference type="PANTHER" id="PTHR21403">
    <property type="entry name" value="ATP PHOSPHORIBOSYLTRANSFERASE ATP-PRTASE"/>
    <property type="match status" value="1"/>
</dbReference>